<organism evidence="2 3">
    <name type="scientific">Mixia osmundae (strain CBS 9802 / IAM 14324 / JCM 22182 / KY 12970)</name>
    <dbReference type="NCBI Taxonomy" id="764103"/>
    <lineage>
        <taxon>Eukaryota</taxon>
        <taxon>Fungi</taxon>
        <taxon>Dikarya</taxon>
        <taxon>Basidiomycota</taxon>
        <taxon>Pucciniomycotina</taxon>
        <taxon>Mixiomycetes</taxon>
        <taxon>Mixiales</taxon>
        <taxon>Mixiaceae</taxon>
        <taxon>Mixia</taxon>
    </lineage>
</organism>
<dbReference type="EMBL" id="BABT02000220">
    <property type="protein sequence ID" value="GAA99552.1"/>
    <property type="molecule type" value="Genomic_DNA"/>
</dbReference>
<feature type="region of interest" description="Disordered" evidence="1">
    <location>
        <begin position="1"/>
        <end position="38"/>
    </location>
</feature>
<dbReference type="InParanoid" id="G7E8T4"/>
<evidence type="ECO:0000313" key="2">
    <source>
        <dbReference type="EMBL" id="GAA99552.1"/>
    </source>
</evidence>
<evidence type="ECO:0000256" key="1">
    <source>
        <dbReference type="SAM" id="MobiDB-lite"/>
    </source>
</evidence>
<gene>
    <name evidence="2" type="primary">Mo06253</name>
    <name evidence="2" type="ORF">E5Q_06253</name>
</gene>
<keyword evidence="3" id="KW-1185">Reference proteome</keyword>
<name>G7E8T4_MIXOS</name>
<dbReference type="HOGENOM" id="CLU_2694529_0_0_1"/>
<dbReference type="Proteomes" id="UP000009131">
    <property type="component" value="Unassembled WGS sequence"/>
</dbReference>
<evidence type="ECO:0000313" key="3">
    <source>
        <dbReference type="Proteomes" id="UP000009131"/>
    </source>
</evidence>
<reference evidence="2 3" key="1">
    <citation type="journal article" date="2011" name="J. Gen. Appl. Microbiol.">
        <title>Draft genome sequencing of the enigmatic basidiomycete Mixia osmundae.</title>
        <authorList>
            <person name="Nishida H."/>
            <person name="Nagatsuka Y."/>
            <person name="Sugiyama J."/>
        </authorList>
    </citation>
    <scope>NUCLEOTIDE SEQUENCE [LARGE SCALE GENOMIC DNA]</scope>
    <source>
        <strain evidence="3">CBS 9802 / IAM 14324 / JCM 22182 / KY 12970</strain>
    </source>
</reference>
<proteinExistence type="predicted"/>
<sequence>MMTLEAGKQLYSAGRGRRLGKSEHSSLARSSDSSSGVPRLGGYARAGVLFVPASASYLLIPLAELQSRETTRPVKTA</sequence>
<comment type="caution">
    <text evidence="2">The sequence shown here is derived from an EMBL/GenBank/DDBJ whole genome shotgun (WGS) entry which is preliminary data.</text>
</comment>
<protein>
    <submittedName>
        <fullName evidence="2">Uncharacterized protein</fullName>
    </submittedName>
</protein>
<accession>G7E8T4</accession>
<dbReference type="AlphaFoldDB" id="G7E8T4"/>
<reference evidence="2 3" key="2">
    <citation type="journal article" date="2012" name="Open Biol.">
        <title>Characteristics of nucleosomes and linker DNA regions on the genome of the basidiomycete Mixia osmundae revealed by mono- and dinucleosome mapping.</title>
        <authorList>
            <person name="Nishida H."/>
            <person name="Kondo S."/>
            <person name="Matsumoto T."/>
            <person name="Suzuki Y."/>
            <person name="Yoshikawa H."/>
            <person name="Taylor T.D."/>
            <person name="Sugiyama J."/>
        </authorList>
    </citation>
    <scope>NUCLEOTIDE SEQUENCE [LARGE SCALE GENOMIC DNA]</scope>
    <source>
        <strain evidence="3">CBS 9802 / IAM 14324 / JCM 22182 / KY 12970</strain>
    </source>
</reference>